<geneLocation type="plasmid" evidence="3">
    <name>pVEu</name>
</geneLocation>
<geneLocation type="plasmid" evidence="2">
    <name>p251_like</name>
</geneLocation>
<dbReference type="EMBL" id="JAPFIT010000033">
    <property type="protein sequence ID" value="MDC5743527.1"/>
    <property type="molecule type" value="Genomic_DNA"/>
</dbReference>
<accession>A0A178J447</accession>
<dbReference type="AlphaFoldDB" id="A0A178J447"/>
<evidence type="ECO:0000313" key="1">
    <source>
        <dbReference type="EMBL" id="MDC5743527.1"/>
    </source>
</evidence>
<dbReference type="Proteomes" id="UP000501443">
    <property type="component" value="Plasmid pveu"/>
</dbReference>
<evidence type="ECO:0000313" key="4">
    <source>
        <dbReference type="Proteomes" id="UP000094761"/>
    </source>
</evidence>
<evidence type="ECO:0000313" key="6">
    <source>
        <dbReference type="Proteomes" id="UP001150001"/>
    </source>
</evidence>
<reference evidence="1" key="3">
    <citation type="submission" date="2022-11" db="EMBL/GenBank/DDBJ databases">
        <title>Role of the vibriolysin VemA secreted by the emergent pathogen Vibrio europaeus in the colonization of Manila clam mucus.</title>
        <authorList>
            <person name="Martinez C."/>
            <person name="Rodriguez S."/>
            <person name="Vences A."/>
            <person name="Barja J.L."/>
            <person name="Toranzo A.E."/>
            <person name="Dubert J."/>
        </authorList>
    </citation>
    <scope>NUCLEOTIDE SEQUENCE</scope>
    <source>
        <strain evidence="1">3454</strain>
    </source>
</reference>
<name>A0A178J447_9VIBR</name>
<dbReference type="EMBL" id="LUAX01000008">
    <property type="protein sequence ID" value="OAM96822.1"/>
    <property type="molecule type" value="Genomic_DNA"/>
</dbReference>
<evidence type="ECO:0000313" key="2">
    <source>
        <dbReference type="EMBL" id="OAM96822.1"/>
    </source>
</evidence>
<dbReference type="GeneID" id="23447792"/>
<dbReference type="Proteomes" id="UP001150001">
    <property type="component" value="Unassembled WGS sequence"/>
</dbReference>
<sequence>MSVNRVLLVFFSLAGLATLTNVALKIADVPDFMNGKTSQLFYSGTLNVTLSGDVFLIEDYHTINHRLFFNQKSHTSRVIEDGQRGLYFSYFTDFYSDNLVQFTEFSLPIDAPMPANNVIQVEAHAMRRLNNEMLQIIHHNRKVLCYTKLLEGGVKCITRRK</sequence>
<reference evidence="2 4" key="1">
    <citation type="submission" date="2016-03" db="EMBL/GenBank/DDBJ databases">
        <title>Draft genome sequence of the Vibrio tubiashii subs. europaeus.</title>
        <authorList>
            <person name="Spinard E."/>
            <person name="Dubert J."/>
            <person name="Nelson D.R."/>
            <person name="Barja J.L."/>
        </authorList>
    </citation>
    <scope>NUCLEOTIDE SEQUENCE [LARGE SCALE GENOMIC DNA]</scope>
    <source>
        <strain evidence="4">PP-638</strain>
        <strain evidence="2">PP2-638</strain>
        <plasmid evidence="2">p251_like</plasmid>
    </source>
</reference>
<organism evidence="2 4">
    <name type="scientific">Vibrio europaeus</name>
    <dbReference type="NCBI Taxonomy" id="300876"/>
    <lineage>
        <taxon>Bacteria</taxon>
        <taxon>Pseudomonadati</taxon>
        <taxon>Pseudomonadota</taxon>
        <taxon>Gammaproteobacteria</taxon>
        <taxon>Vibrionales</taxon>
        <taxon>Vibrionaceae</taxon>
        <taxon>Vibrio</taxon>
        <taxon>Vibrio oreintalis group</taxon>
    </lineage>
</organism>
<keyword evidence="2" id="KW-0614">Plasmid</keyword>
<reference evidence="3 5" key="2">
    <citation type="submission" date="2020-05" db="EMBL/GenBank/DDBJ databases">
        <title>First description outside Europe of the emergent pathogen for shellfish aquaculture Vibrio europaeus.</title>
        <authorList>
            <person name="Dubert J."/>
            <person name="Rojas R."/>
        </authorList>
    </citation>
    <scope>NUCLEOTIDE SEQUENCE [LARGE SCALE GENOMIC DNA]</scope>
    <source>
        <strain evidence="3 5">NPI-1</strain>
        <plasmid evidence="3">pVEu</plasmid>
        <plasmid evidence="5">pveu</plasmid>
    </source>
</reference>
<dbReference type="GeneID" id="78078855"/>
<dbReference type="RefSeq" id="WP_004744221.1">
    <property type="nucleotide sequence ID" value="NZ_CP053542.1"/>
</dbReference>
<proteinExistence type="predicted"/>
<geneLocation type="plasmid" evidence="5">
    <name>pveu</name>
</geneLocation>
<evidence type="ECO:0000313" key="3">
    <source>
        <dbReference type="EMBL" id="QJY38172.1"/>
    </source>
</evidence>
<dbReference type="EMBL" id="CP053542">
    <property type="protein sequence ID" value="QJY38172.1"/>
    <property type="molecule type" value="Genomic_DNA"/>
</dbReference>
<dbReference type="Proteomes" id="UP000094761">
    <property type="component" value="Unassembled WGS sequence"/>
</dbReference>
<keyword evidence="6" id="KW-1185">Reference proteome</keyword>
<gene>
    <name evidence="2" type="ORF">AZ468_24355</name>
    <name evidence="3" type="ORF">HOO69_16525</name>
    <name evidence="1" type="ORF">OPW20_26040</name>
</gene>
<dbReference type="OrthoDB" id="5870731at2"/>
<evidence type="ECO:0000313" key="5">
    <source>
        <dbReference type="Proteomes" id="UP000501443"/>
    </source>
</evidence>
<protein>
    <submittedName>
        <fullName evidence="2">Uncharacterized protein</fullName>
    </submittedName>
</protein>